<accession>A0A0B7JI14</accession>
<dbReference type="GO" id="GO:0016787">
    <property type="term" value="F:hydrolase activity"/>
    <property type="evidence" value="ECO:0007669"/>
    <property type="project" value="InterPro"/>
</dbReference>
<dbReference type="AlphaFoldDB" id="A0A0B7JI14"/>
<proteinExistence type="predicted"/>
<reference evidence="2" key="1">
    <citation type="submission" date="2015-01" db="EMBL/GenBank/DDBJ databases">
        <authorList>
            <person name="Durling Mikael"/>
        </authorList>
    </citation>
    <scope>NUCLEOTIDE SEQUENCE</scope>
</reference>
<dbReference type="InterPro" id="IPR002925">
    <property type="entry name" value="Dienelactn_hydro"/>
</dbReference>
<dbReference type="InterPro" id="IPR029058">
    <property type="entry name" value="AB_hydrolase_fold"/>
</dbReference>
<gene>
    <name evidence="2" type="ORF">BN869_000000468_1</name>
</gene>
<dbReference type="PANTHER" id="PTHR47668:SF1">
    <property type="entry name" value="DIENELACTONE HYDROLASE DOMAIN-CONTAINING PROTEIN-RELATED"/>
    <property type="match status" value="1"/>
</dbReference>
<feature type="domain" description="Dienelactone hydrolase" evidence="1">
    <location>
        <begin position="28"/>
        <end position="251"/>
    </location>
</feature>
<sequence>MASKACCELAPVTADYNGKGRWETIAGINTYIVGSEDADKAIIDIYDIFGVASQTIQGADRLAAHASVLVFVPDLFEGKSLDKGAIPPDTPEKQALLQEFMSSSANVTSNIDKVAKIRKAIGDQWPSIEDHIGIFGLCWGGKIAILVCGEANEGKGRKFKVSGTAHPGGLDTKDAEATNVPHILLASPGEPADIVAEVKEVFSRPGKTGVVETYPTMFHGWMGARANLENEDNLNEYKRGYSQVGDFFGKHL</sequence>
<evidence type="ECO:0000259" key="1">
    <source>
        <dbReference type="Pfam" id="PF01738"/>
    </source>
</evidence>
<protein>
    <recommendedName>
        <fullName evidence="1">Dienelactone hydrolase domain-containing protein</fullName>
    </recommendedName>
</protein>
<name>A0A0B7JI14_BIOOC</name>
<evidence type="ECO:0000313" key="2">
    <source>
        <dbReference type="EMBL" id="CEO44413.1"/>
    </source>
</evidence>
<organism evidence="2">
    <name type="scientific">Bionectria ochroleuca</name>
    <name type="common">Gliocladium roseum</name>
    <dbReference type="NCBI Taxonomy" id="29856"/>
    <lineage>
        <taxon>Eukaryota</taxon>
        <taxon>Fungi</taxon>
        <taxon>Dikarya</taxon>
        <taxon>Ascomycota</taxon>
        <taxon>Pezizomycotina</taxon>
        <taxon>Sordariomycetes</taxon>
        <taxon>Hypocreomycetidae</taxon>
        <taxon>Hypocreales</taxon>
        <taxon>Bionectriaceae</taxon>
        <taxon>Clonostachys</taxon>
    </lineage>
</organism>
<dbReference type="SUPFAM" id="SSF53474">
    <property type="entry name" value="alpha/beta-Hydrolases"/>
    <property type="match status" value="1"/>
</dbReference>
<dbReference type="PANTHER" id="PTHR47668">
    <property type="entry name" value="DIENELACTONE HYDROLASE FAMILY PROTEIN (AFU_ORTHOLOGUE AFUA_6G01940)"/>
    <property type="match status" value="1"/>
</dbReference>
<dbReference type="EMBL" id="CDPU01000001">
    <property type="protein sequence ID" value="CEO44413.1"/>
    <property type="molecule type" value="Genomic_DNA"/>
</dbReference>
<dbReference type="Pfam" id="PF01738">
    <property type="entry name" value="DLH"/>
    <property type="match status" value="1"/>
</dbReference>
<dbReference type="Gene3D" id="3.40.50.1820">
    <property type="entry name" value="alpha/beta hydrolase"/>
    <property type="match status" value="1"/>
</dbReference>